<dbReference type="Pfam" id="PF06232">
    <property type="entry name" value="ATS3"/>
    <property type="match status" value="1"/>
</dbReference>
<feature type="signal peptide" evidence="1">
    <location>
        <begin position="1"/>
        <end position="25"/>
    </location>
</feature>
<feature type="chain" id="PRO_5043785174" evidence="1">
    <location>
        <begin position="26"/>
        <end position="180"/>
    </location>
</feature>
<dbReference type="EMBL" id="OX459124">
    <property type="protein sequence ID" value="CAI9114000.1"/>
    <property type="molecule type" value="Genomic_DNA"/>
</dbReference>
<reference evidence="2" key="1">
    <citation type="submission" date="2023-03" db="EMBL/GenBank/DDBJ databases">
        <authorList>
            <person name="Julca I."/>
        </authorList>
    </citation>
    <scope>NUCLEOTIDE SEQUENCE</scope>
</reference>
<protein>
    <submittedName>
        <fullName evidence="2">OLC1v1037464C1</fullName>
    </submittedName>
</protein>
<accession>A0AAV1E1E0</accession>
<dbReference type="Proteomes" id="UP001161247">
    <property type="component" value="Chromosome 7"/>
</dbReference>
<proteinExistence type="predicted"/>
<dbReference type="CDD" id="cd00113">
    <property type="entry name" value="PLAT"/>
    <property type="match status" value="1"/>
</dbReference>
<gene>
    <name evidence="2" type="ORF">OLC1_LOCUS20879</name>
</gene>
<keyword evidence="1" id="KW-0732">Signal</keyword>
<evidence type="ECO:0000256" key="1">
    <source>
        <dbReference type="SAM" id="SignalP"/>
    </source>
</evidence>
<dbReference type="Gene3D" id="2.60.60.20">
    <property type="entry name" value="PLAT/LH2 domain"/>
    <property type="match status" value="1"/>
</dbReference>
<sequence>MLTKKMTMMRAVVFVILCVLTATTADEIPSVIRTRIRPSKPLPSFKVNTTQPAVNQGSCAFTISVRTSCQSVRYTRDRISIAFGDAYGNQVYAPRLDDPRSRTFESCSTDTFQVYGPCTYQICYLYLYRSGRDGWRPYDVTIYGSNTRPVTFHYDDYIPRDTWFGFNYCSRYSSAAKSAM</sequence>
<organism evidence="2 3">
    <name type="scientific">Oldenlandia corymbosa var. corymbosa</name>
    <dbReference type="NCBI Taxonomy" id="529605"/>
    <lineage>
        <taxon>Eukaryota</taxon>
        <taxon>Viridiplantae</taxon>
        <taxon>Streptophyta</taxon>
        <taxon>Embryophyta</taxon>
        <taxon>Tracheophyta</taxon>
        <taxon>Spermatophyta</taxon>
        <taxon>Magnoliopsida</taxon>
        <taxon>eudicotyledons</taxon>
        <taxon>Gunneridae</taxon>
        <taxon>Pentapetalae</taxon>
        <taxon>asterids</taxon>
        <taxon>lamiids</taxon>
        <taxon>Gentianales</taxon>
        <taxon>Rubiaceae</taxon>
        <taxon>Rubioideae</taxon>
        <taxon>Spermacoceae</taxon>
        <taxon>Hedyotis-Oldenlandia complex</taxon>
        <taxon>Oldenlandia</taxon>
    </lineage>
</organism>
<dbReference type="PANTHER" id="PTHR31718:SF31">
    <property type="entry name" value="OS01G0172800 PROTEIN"/>
    <property type="match status" value="1"/>
</dbReference>
<evidence type="ECO:0000313" key="3">
    <source>
        <dbReference type="Proteomes" id="UP001161247"/>
    </source>
</evidence>
<evidence type="ECO:0000313" key="2">
    <source>
        <dbReference type="EMBL" id="CAI9114000.1"/>
    </source>
</evidence>
<dbReference type="AlphaFoldDB" id="A0AAV1E1E0"/>
<keyword evidence="3" id="KW-1185">Reference proteome</keyword>
<dbReference type="InterPro" id="IPR010417">
    <property type="entry name" value="Embryo-specific_ATS3"/>
</dbReference>
<dbReference type="PANTHER" id="PTHR31718">
    <property type="entry name" value="PLAT DOMAIN-CONTAINING PROTEIN"/>
    <property type="match status" value="1"/>
</dbReference>
<dbReference type="InterPro" id="IPR036392">
    <property type="entry name" value="PLAT/LH2_dom_sf"/>
</dbReference>
<dbReference type="SUPFAM" id="SSF49723">
    <property type="entry name" value="Lipase/lipooxygenase domain (PLAT/LH2 domain)"/>
    <property type="match status" value="1"/>
</dbReference>
<name>A0AAV1E1E0_OLDCO</name>